<dbReference type="Pfam" id="PF00581">
    <property type="entry name" value="Rhodanese"/>
    <property type="match status" value="1"/>
</dbReference>
<feature type="domain" description="Rhodanese" evidence="1">
    <location>
        <begin position="5"/>
        <end position="109"/>
    </location>
</feature>
<comment type="caution">
    <text evidence="2">The sequence shown here is derived from an EMBL/GenBank/DDBJ whole genome shotgun (WGS) entry which is preliminary data.</text>
</comment>
<organism evidence="2 3">
    <name type="scientific">Raphidocelis subcapitata</name>
    <dbReference type="NCBI Taxonomy" id="307507"/>
    <lineage>
        <taxon>Eukaryota</taxon>
        <taxon>Viridiplantae</taxon>
        <taxon>Chlorophyta</taxon>
        <taxon>core chlorophytes</taxon>
        <taxon>Chlorophyceae</taxon>
        <taxon>CS clade</taxon>
        <taxon>Sphaeropleales</taxon>
        <taxon>Selenastraceae</taxon>
        <taxon>Raphidocelis</taxon>
    </lineage>
</organism>
<evidence type="ECO:0000259" key="1">
    <source>
        <dbReference type="PROSITE" id="PS50206"/>
    </source>
</evidence>
<dbReference type="STRING" id="307507.A0A2V0PFA7"/>
<dbReference type="OrthoDB" id="566238at2759"/>
<name>A0A2V0PFA7_9CHLO</name>
<dbReference type="InterPro" id="IPR036873">
    <property type="entry name" value="Rhodanese-like_dom_sf"/>
</dbReference>
<protein>
    <recommendedName>
        <fullName evidence="1">Rhodanese domain-containing protein</fullName>
    </recommendedName>
</protein>
<gene>
    <name evidence="2" type="ORF">Rsub_09339</name>
</gene>
<sequence length="165" mass="16535">MALLQREGWKVLDIREARAYEDGRITKPARCSFNAPWGGDAGAVAAKAASLLPNPGAAKLLVMAADGGGDGAAAAAAAAAALAAKGFGSVAVLEGGYAAWTQIWSPSGKRRPPAGRWVPTGKEALKAGTNLEGVAESYDEGGNLAKSRYAAEAAKRAAAGGGAQQ</sequence>
<evidence type="ECO:0000313" key="3">
    <source>
        <dbReference type="Proteomes" id="UP000247498"/>
    </source>
</evidence>
<dbReference type="Proteomes" id="UP000247498">
    <property type="component" value="Unassembled WGS sequence"/>
</dbReference>
<dbReference type="AlphaFoldDB" id="A0A2V0PFA7"/>
<dbReference type="EMBL" id="BDRX01000083">
    <property type="protein sequence ID" value="GBF96593.1"/>
    <property type="molecule type" value="Genomic_DNA"/>
</dbReference>
<dbReference type="SUPFAM" id="SSF52821">
    <property type="entry name" value="Rhodanese/Cell cycle control phosphatase"/>
    <property type="match status" value="1"/>
</dbReference>
<accession>A0A2V0PFA7</accession>
<dbReference type="PROSITE" id="PS50206">
    <property type="entry name" value="RHODANESE_3"/>
    <property type="match status" value="1"/>
</dbReference>
<dbReference type="InterPro" id="IPR001763">
    <property type="entry name" value="Rhodanese-like_dom"/>
</dbReference>
<evidence type="ECO:0000313" key="2">
    <source>
        <dbReference type="EMBL" id="GBF96593.1"/>
    </source>
</evidence>
<dbReference type="InParanoid" id="A0A2V0PFA7"/>
<keyword evidence="3" id="KW-1185">Reference proteome</keyword>
<dbReference type="Gene3D" id="3.40.250.10">
    <property type="entry name" value="Rhodanese-like domain"/>
    <property type="match status" value="1"/>
</dbReference>
<reference evidence="2 3" key="1">
    <citation type="journal article" date="2018" name="Sci. Rep.">
        <title>Raphidocelis subcapitata (=Pseudokirchneriella subcapitata) provides an insight into genome evolution and environmental adaptations in the Sphaeropleales.</title>
        <authorList>
            <person name="Suzuki S."/>
            <person name="Yamaguchi H."/>
            <person name="Nakajima N."/>
            <person name="Kawachi M."/>
        </authorList>
    </citation>
    <scope>NUCLEOTIDE SEQUENCE [LARGE SCALE GENOMIC DNA]</scope>
    <source>
        <strain evidence="2 3">NIES-35</strain>
    </source>
</reference>
<proteinExistence type="predicted"/>